<name>A0A1J5P245_9ZZZZ</name>
<feature type="region of interest" description="Disordered" evidence="1">
    <location>
        <begin position="1"/>
        <end position="32"/>
    </location>
</feature>
<sequence>MFQRDGGGRPLHRGDERELADQGTRTGDHGSATAVIDAKRAALDDKTAIGIVARIEERVAARNITLLGADRQHAQSRRPQQAQCGDTLKQGNIIFDRHEKPVAR</sequence>
<evidence type="ECO:0000313" key="2">
    <source>
        <dbReference type="EMBL" id="OIQ65190.1"/>
    </source>
</evidence>
<protein>
    <submittedName>
        <fullName evidence="2">Uncharacterized protein</fullName>
    </submittedName>
</protein>
<reference evidence="2" key="1">
    <citation type="submission" date="2016-10" db="EMBL/GenBank/DDBJ databases">
        <title>Sequence of Gallionella enrichment culture.</title>
        <authorList>
            <person name="Poehlein A."/>
            <person name="Muehling M."/>
            <person name="Daniel R."/>
        </authorList>
    </citation>
    <scope>NUCLEOTIDE SEQUENCE</scope>
</reference>
<accession>A0A1J5P245</accession>
<dbReference type="AlphaFoldDB" id="A0A1J5P245"/>
<organism evidence="2">
    <name type="scientific">mine drainage metagenome</name>
    <dbReference type="NCBI Taxonomy" id="410659"/>
    <lineage>
        <taxon>unclassified sequences</taxon>
        <taxon>metagenomes</taxon>
        <taxon>ecological metagenomes</taxon>
    </lineage>
</organism>
<evidence type="ECO:0000256" key="1">
    <source>
        <dbReference type="SAM" id="MobiDB-lite"/>
    </source>
</evidence>
<gene>
    <name evidence="2" type="ORF">GALL_532550</name>
</gene>
<dbReference type="EMBL" id="MLJW01007528">
    <property type="protein sequence ID" value="OIQ65190.1"/>
    <property type="molecule type" value="Genomic_DNA"/>
</dbReference>
<proteinExistence type="predicted"/>
<comment type="caution">
    <text evidence="2">The sequence shown here is derived from an EMBL/GenBank/DDBJ whole genome shotgun (WGS) entry which is preliminary data.</text>
</comment>